<dbReference type="PANTHER" id="PTHR47332:SF6">
    <property type="entry name" value="SET DOMAIN-CONTAINING PROTEIN"/>
    <property type="match status" value="1"/>
</dbReference>
<sequence>MAVAFFSSRLLASNLLSQGALDERDQYDSHGSSSPGDFVPGPVLEPGSGIPAYEVRSLPGSGKGVIALRSIKRDEAFLLDLPTILISWNLIGLFWDKTQESFLESALIHLPKDAKRRVLGLSRANLVPGLPLCDLFKTNVCGFVLGDETPHIGLFTEFAMEVVARDLYQLCSLCTAPELERATSDRYQRELEALRVDLDMAMRQRRWTDAAKHASQAVLKLSETEILAPRILDYSLTPLYLKYYEELERIYYKVGDVSIAKNYRGKAL</sequence>
<dbReference type="GO" id="GO:0016853">
    <property type="term" value="F:isomerase activity"/>
    <property type="evidence" value="ECO:0007669"/>
    <property type="project" value="UniProtKB-KW"/>
</dbReference>
<accession>A0A8H5N9R8</accession>
<proteinExistence type="predicted"/>
<dbReference type="PANTHER" id="PTHR47332">
    <property type="entry name" value="SET DOMAIN-CONTAINING PROTEIN 5"/>
    <property type="match status" value="1"/>
</dbReference>
<evidence type="ECO:0000313" key="2">
    <source>
        <dbReference type="Proteomes" id="UP000522262"/>
    </source>
</evidence>
<keyword evidence="1" id="KW-0413">Isomerase</keyword>
<dbReference type="Proteomes" id="UP000522262">
    <property type="component" value="Unassembled WGS sequence"/>
</dbReference>
<reference evidence="1 2" key="1">
    <citation type="submission" date="2020-05" db="EMBL/GenBank/DDBJ databases">
        <title>Identification and distribution of gene clusters putatively required for synthesis of sphingolipid metabolism inhibitors in phylogenetically diverse species of the filamentous fungus Fusarium.</title>
        <authorList>
            <person name="Kim H.-S."/>
            <person name="Busman M."/>
            <person name="Brown D.W."/>
            <person name="Divon H."/>
            <person name="Uhlig S."/>
            <person name="Proctor R.H."/>
        </authorList>
    </citation>
    <scope>NUCLEOTIDE SEQUENCE [LARGE SCALE GENOMIC DNA]</scope>
    <source>
        <strain evidence="1 2">NRRL 53147</strain>
    </source>
</reference>
<comment type="caution">
    <text evidence="1">The sequence shown here is derived from an EMBL/GenBank/DDBJ whole genome shotgun (WGS) entry which is preliminary data.</text>
</comment>
<name>A0A8H5N9R8_9HYPO</name>
<organism evidence="1 2">
    <name type="scientific">Fusarium mexicanum</name>
    <dbReference type="NCBI Taxonomy" id="751941"/>
    <lineage>
        <taxon>Eukaryota</taxon>
        <taxon>Fungi</taxon>
        <taxon>Dikarya</taxon>
        <taxon>Ascomycota</taxon>
        <taxon>Pezizomycotina</taxon>
        <taxon>Sordariomycetes</taxon>
        <taxon>Hypocreomycetidae</taxon>
        <taxon>Hypocreales</taxon>
        <taxon>Nectriaceae</taxon>
        <taxon>Fusarium</taxon>
        <taxon>Fusarium fujikuroi species complex</taxon>
    </lineage>
</organism>
<gene>
    <name evidence="1" type="ORF">FMEXI_1013</name>
</gene>
<evidence type="ECO:0000313" key="1">
    <source>
        <dbReference type="EMBL" id="KAF5556958.1"/>
    </source>
</evidence>
<keyword evidence="2" id="KW-1185">Reference proteome</keyword>
<protein>
    <submittedName>
        <fullName evidence="1">Mannose-6-phosphate isomerase</fullName>
    </submittedName>
</protein>
<dbReference type="AlphaFoldDB" id="A0A8H5N9R8"/>
<dbReference type="EMBL" id="JAAOAM010000024">
    <property type="protein sequence ID" value="KAF5556958.1"/>
    <property type="molecule type" value="Genomic_DNA"/>
</dbReference>
<dbReference type="InterPro" id="IPR053185">
    <property type="entry name" value="SET_domain_protein"/>
</dbReference>